<dbReference type="CDD" id="cd00038">
    <property type="entry name" value="CAP_ED"/>
    <property type="match status" value="1"/>
</dbReference>
<dbReference type="CDD" id="cd00092">
    <property type="entry name" value="HTH_CRP"/>
    <property type="match status" value="1"/>
</dbReference>
<dbReference type="PANTHER" id="PTHR24567:SF75">
    <property type="entry name" value="FUMARATE AND NITRATE REDUCTION REGULATORY PROTEIN"/>
    <property type="match status" value="1"/>
</dbReference>
<evidence type="ECO:0000256" key="3">
    <source>
        <dbReference type="ARBA" id="ARBA00023163"/>
    </source>
</evidence>
<name>A0ABY9ECL6_9GAMM</name>
<keyword evidence="2" id="KW-0238">DNA-binding</keyword>
<dbReference type="InterPro" id="IPR036388">
    <property type="entry name" value="WH-like_DNA-bd_sf"/>
</dbReference>
<evidence type="ECO:0000313" key="6">
    <source>
        <dbReference type="Proteomes" id="UP001321520"/>
    </source>
</evidence>
<dbReference type="Gene3D" id="1.10.10.10">
    <property type="entry name" value="Winged helix-like DNA-binding domain superfamily/Winged helix DNA-binding domain"/>
    <property type="match status" value="1"/>
</dbReference>
<dbReference type="Proteomes" id="UP001321520">
    <property type="component" value="Chromosome"/>
</dbReference>
<feature type="domain" description="HTH crp-type" evidence="4">
    <location>
        <begin position="131"/>
        <end position="204"/>
    </location>
</feature>
<evidence type="ECO:0000313" key="5">
    <source>
        <dbReference type="EMBL" id="WKD50382.1"/>
    </source>
</evidence>
<evidence type="ECO:0000256" key="2">
    <source>
        <dbReference type="ARBA" id="ARBA00023125"/>
    </source>
</evidence>
<dbReference type="PROSITE" id="PS00042">
    <property type="entry name" value="HTH_CRP_1"/>
    <property type="match status" value="1"/>
</dbReference>
<dbReference type="PROSITE" id="PS51063">
    <property type="entry name" value="HTH_CRP_2"/>
    <property type="match status" value="1"/>
</dbReference>
<dbReference type="RefSeq" id="WP_301416609.1">
    <property type="nucleotide sequence ID" value="NZ_CP098023.1"/>
</dbReference>
<organism evidence="5 6">
    <name type="scientific">Microbulbifer spongiae</name>
    <dbReference type="NCBI Taxonomy" id="2944933"/>
    <lineage>
        <taxon>Bacteria</taxon>
        <taxon>Pseudomonadati</taxon>
        <taxon>Pseudomonadota</taxon>
        <taxon>Gammaproteobacteria</taxon>
        <taxon>Cellvibrionales</taxon>
        <taxon>Microbulbiferaceae</taxon>
        <taxon>Microbulbifer</taxon>
    </lineage>
</organism>
<dbReference type="PANTHER" id="PTHR24567">
    <property type="entry name" value="CRP FAMILY TRANSCRIPTIONAL REGULATORY PROTEIN"/>
    <property type="match status" value="1"/>
</dbReference>
<dbReference type="InterPro" id="IPR014710">
    <property type="entry name" value="RmlC-like_jellyroll"/>
</dbReference>
<dbReference type="InterPro" id="IPR018490">
    <property type="entry name" value="cNMP-bd_dom_sf"/>
</dbReference>
<dbReference type="InterPro" id="IPR012318">
    <property type="entry name" value="HTH_CRP"/>
</dbReference>
<dbReference type="Gene3D" id="2.60.120.10">
    <property type="entry name" value="Jelly Rolls"/>
    <property type="match status" value="1"/>
</dbReference>
<dbReference type="InterPro" id="IPR000595">
    <property type="entry name" value="cNMP-bd_dom"/>
</dbReference>
<dbReference type="EMBL" id="CP098023">
    <property type="protein sequence ID" value="WKD50382.1"/>
    <property type="molecule type" value="Genomic_DNA"/>
</dbReference>
<evidence type="ECO:0000259" key="4">
    <source>
        <dbReference type="PROSITE" id="PS51063"/>
    </source>
</evidence>
<sequence>MSRADIDRLEGVTGRKRIVRAGEMLYSAGDSFQNLFAIRSGSFKCVVTAVDGDIQVTHFAFPGELLGLDAYSRRLHTSYSEALEDSSVCLLPFVQLERLARQVPALQQQIYSLFSDELRQENEILMLLGRRSADTRLAAFLINISSRYAQRGYSPSQFVLSMSRIDIANYLGLTAETISRLFSRLHREQLIRVDGRSMQILDIVGLSEIAGTHCSYENSP</sequence>
<keyword evidence="6" id="KW-1185">Reference proteome</keyword>
<dbReference type="InterPro" id="IPR050397">
    <property type="entry name" value="Env_Response_Regulators"/>
</dbReference>
<proteinExistence type="predicted"/>
<reference evidence="5 6" key="1">
    <citation type="submission" date="2022-05" db="EMBL/GenBank/DDBJ databases">
        <title>Microbulbifer sp. nov., isolated from sponge.</title>
        <authorList>
            <person name="Gao L."/>
        </authorList>
    </citation>
    <scope>NUCLEOTIDE SEQUENCE [LARGE SCALE GENOMIC DNA]</scope>
    <source>
        <strain evidence="5 6">MI-G</strain>
    </source>
</reference>
<protein>
    <submittedName>
        <fullName evidence="5">Helix-turn-helix domain-containing protein</fullName>
    </submittedName>
</protein>
<keyword evidence="3" id="KW-0804">Transcription</keyword>
<keyword evidence="1" id="KW-0805">Transcription regulation</keyword>
<gene>
    <name evidence="5" type="ORF">M8T91_02810</name>
</gene>
<dbReference type="SUPFAM" id="SSF46785">
    <property type="entry name" value="Winged helix' DNA-binding domain"/>
    <property type="match status" value="1"/>
</dbReference>
<dbReference type="Pfam" id="PF13545">
    <property type="entry name" value="HTH_Crp_2"/>
    <property type="match status" value="1"/>
</dbReference>
<dbReference type="SMART" id="SM00419">
    <property type="entry name" value="HTH_CRP"/>
    <property type="match status" value="1"/>
</dbReference>
<dbReference type="Pfam" id="PF00027">
    <property type="entry name" value="cNMP_binding"/>
    <property type="match status" value="1"/>
</dbReference>
<dbReference type="PRINTS" id="PR00034">
    <property type="entry name" value="HTHCRP"/>
</dbReference>
<accession>A0ABY9ECL6</accession>
<evidence type="ECO:0000256" key="1">
    <source>
        <dbReference type="ARBA" id="ARBA00023015"/>
    </source>
</evidence>
<dbReference type="InterPro" id="IPR036390">
    <property type="entry name" value="WH_DNA-bd_sf"/>
</dbReference>
<dbReference type="InterPro" id="IPR018335">
    <property type="entry name" value="Tscrpt_reg_HTH_Crp-type_CS"/>
</dbReference>
<dbReference type="SUPFAM" id="SSF51206">
    <property type="entry name" value="cAMP-binding domain-like"/>
    <property type="match status" value="1"/>
</dbReference>
<dbReference type="SMART" id="SM00100">
    <property type="entry name" value="cNMP"/>
    <property type="match status" value="1"/>
</dbReference>